<proteinExistence type="inferred from homology"/>
<feature type="compositionally biased region" description="Basic and acidic residues" evidence="7">
    <location>
        <begin position="460"/>
        <end position="471"/>
    </location>
</feature>
<feature type="region of interest" description="Disordered" evidence="7">
    <location>
        <begin position="672"/>
        <end position="780"/>
    </location>
</feature>
<feature type="compositionally biased region" description="Polar residues" evidence="7">
    <location>
        <begin position="406"/>
        <end position="419"/>
    </location>
</feature>
<feature type="region of interest" description="Disordered" evidence="7">
    <location>
        <begin position="270"/>
        <end position="304"/>
    </location>
</feature>
<evidence type="ECO:0000313" key="8">
    <source>
        <dbReference type="EMBL" id="TEB33354.1"/>
    </source>
</evidence>
<dbReference type="PANTHER" id="PTHR14152:SF5">
    <property type="entry name" value="U4_U6.U5 TRI-SNRNP-ASSOCIATED PROTEIN 1"/>
    <property type="match status" value="1"/>
</dbReference>
<keyword evidence="6" id="KW-0175">Coiled coil</keyword>
<evidence type="ECO:0000256" key="1">
    <source>
        <dbReference type="ARBA" id="ARBA00004123"/>
    </source>
</evidence>
<feature type="compositionally biased region" description="Polar residues" evidence="7">
    <location>
        <begin position="707"/>
        <end position="723"/>
    </location>
</feature>
<keyword evidence="5" id="KW-0539">Nucleus</keyword>
<dbReference type="InterPro" id="IPR045347">
    <property type="entry name" value="HIND"/>
</dbReference>
<reference evidence="8 9" key="1">
    <citation type="journal article" date="2019" name="Nat. Ecol. Evol.">
        <title>Megaphylogeny resolves global patterns of mushroom evolution.</title>
        <authorList>
            <person name="Varga T."/>
            <person name="Krizsan K."/>
            <person name="Foldi C."/>
            <person name="Dima B."/>
            <person name="Sanchez-Garcia M."/>
            <person name="Sanchez-Ramirez S."/>
            <person name="Szollosi G.J."/>
            <person name="Szarkandi J.G."/>
            <person name="Papp V."/>
            <person name="Albert L."/>
            <person name="Andreopoulos W."/>
            <person name="Angelini C."/>
            <person name="Antonin V."/>
            <person name="Barry K.W."/>
            <person name="Bougher N.L."/>
            <person name="Buchanan P."/>
            <person name="Buyck B."/>
            <person name="Bense V."/>
            <person name="Catcheside P."/>
            <person name="Chovatia M."/>
            <person name="Cooper J."/>
            <person name="Damon W."/>
            <person name="Desjardin D."/>
            <person name="Finy P."/>
            <person name="Geml J."/>
            <person name="Haridas S."/>
            <person name="Hughes K."/>
            <person name="Justo A."/>
            <person name="Karasinski D."/>
            <person name="Kautmanova I."/>
            <person name="Kiss B."/>
            <person name="Kocsube S."/>
            <person name="Kotiranta H."/>
            <person name="LaButti K.M."/>
            <person name="Lechner B.E."/>
            <person name="Liimatainen K."/>
            <person name="Lipzen A."/>
            <person name="Lukacs Z."/>
            <person name="Mihaltcheva S."/>
            <person name="Morgado L.N."/>
            <person name="Niskanen T."/>
            <person name="Noordeloos M.E."/>
            <person name="Ohm R.A."/>
            <person name="Ortiz-Santana B."/>
            <person name="Ovrebo C."/>
            <person name="Racz N."/>
            <person name="Riley R."/>
            <person name="Savchenko A."/>
            <person name="Shiryaev A."/>
            <person name="Soop K."/>
            <person name="Spirin V."/>
            <person name="Szebenyi C."/>
            <person name="Tomsovsky M."/>
            <person name="Tulloss R.E."/>
            <person name="Uehling J."/>
            <person name="Grigoriev I.V."/>
            <person name="Vagvolgyi C."/>
            <person name="Papp T."/>
            <person name="Martin F.M."/>
            <person name="Miettinen O."/>
            <person name="Hibbett D.S."/>
            <person name="Nagy L.G."/>
        </authorList>
    </citation>
    <scope>NUCLEOTIDE SEQUENCE [LARGE SCALE GENOMIC DNA]</scope>
    <source>
        <strain evidence="8 9">FP101781</strain>
    </source>
</reference>
<sequence length="780" mass="86617">MESSISLEETNKIRISLGLKPLTEDKDPESKEDAAEKNYTKRREDEAKAKSAKYVHPVSTVRNRKELNAKLKGATLGDVEEGVDDTMKWIKRSKKKEKELARKRQEEFESIDKAIQDEYSERDLTGLKVSHDFDALEDGEARILTLKDSRILDNEEDELQNVELAEEERRKKNQELRIKKRDYTGYDDDEFKEGAQGLMKRSILAKYDEEIEGSKSSEFRLGSSAPLTKKAKLEEESKLEAAAVNKSLLSIDYAKNLELTDYLQEGDVGFKKPKKKKGKRATRRAPTEVEDETPNGDAMEVDSKPVVPIQRDLNANFVDDDDLQAALARSRRAKVLKPKKLLPEELAKKIAEERAAEAEESKMKQEEDDADGPGLVFDETSEFVASVGLNPIVKREPREAPLPSAQGASQAGGRSQSRDVSMAPGDVALDELEAGEVQVKEEDDDDVAMAMLDDIEAEFKAENGEVKKEGGEDGGVGTSNEQMFSSGMAATLSILRQQGALQETSAEQRDREKLQRQRDLWLSEQRFKIAKRELERQNARGGNRDAAQREYDNRMREVQERRQLIDDFNTGYKPDVNIVYHDEHGRELSVKEAWKALSHKFHGKTPGKMKTEKKLKRIEEERKKLAMASGDTPLSMNAAFQARQEKTGQAHFVLSVGNRGAIPQVADILDPQPLAKGKTEKKKKKEGKGLQQVHEGGFMTVPAPIPSSISNGGLSGVNSTSGSPAPRAGFSRIGAAVDSPSASQGGTPVPSDRAKVTIGLGVKRKAQDEAPGSPAPKQRR</sequence>
<feature type="coiled-coil region" evidence="6">
    <location>
        <begin position="152"/>
        <end position="182"/>
    </location>
</feature>
<evidence type="ECO:0000313" key="9">
    <source>
        <dbReference type="Proteomes" id="UP000298030"/>
    </source>
</evidence>
<feature type="compositionally biased region" description="Basic residues" evidence="7">
    <location>
        <begin position="271"/>
        <end position="283"/>
    </location>
</feature>
<evidence type="ECO:0000256" key="6">
    <source>
        <dbReference type="SAM" id="Coils"/>
    </source>
</evidence>
<evidence type="ECO:0000256" key="7">
    <source>
        <dbReference type="SAM" id="MobiDB-lite"/>
    </source>
</evidence>
<feature type="compositionally biased region" description="Basic and acidic residues" evidence="7">
    <location>
        <begin position="352"/>
        <end position="365"/>
    </location>
</feature>
<dbReference type="Proteomes" id="UP000298030">
    <property type="component" value="Unassembled WGS sequence"/>
</dbReference>
<evidence type="ECO:0000256" key="3">
    <source>
        <dbReference type="ARBA" id="ARBA00022664"/>
    </source>
</evidence>
<feature type="compositionally biased region" description="Basic and acidic residues" evidence="7">
    <location>
        <begin position="22"/>
        <end position="49"/>
    </location>
</feature>
<dbReference type="InterPro" id="IPR005011">
    <property type="entry name" value="SNU66/SART1"/>
</dbReference>
<gene>
    <name evidence="8" type="ORF">FA13DRAFT_1627052</name>
</gene>
<dbReference type="OrthoDB" id="5583at2759"/>
<comment type="similarity">
    <text evidence="2">Belongs to the SNU66/SART1 family.</text>
</comment>
<organism evidence="8 9">
    <name type="scientific">Coprinellus micaceus</name>
    <name type="common">Glistening ink-cap mushroom</name>
    <name type="synonym">Coprinus micaceus</name>
    <dbReference type="NCBI Taxonomy" id="71717"/>
    <lineage>
        <taxon>Eukaryota</taxon>
        <taxon>Fungi</taxon>
        <taxon>Dikarya</taxon>
        <taxon>Basidiomycota</taxon>
        <taxon>Agaricomycotina</taxon>
        <taxon>Agaricomycetes</taxon>
        <taxon>Agaricomycetidae</taxon>
        <taxon>Agaricales</taxon>
        <taxon>Agaricineae</taxon>
        <taxon>Psathyrellaceae</taxon>
        <taxon>Coprinellus</taxon>
    </lineage>
</organism>
<keyword evidence="3" id="KW-0507">mRNA processing</keyword>
<dbReference type="GO" id="GO:0046540">
    <property type="term" value="C:U4/U6 x U5 tri-snRNP complex"/>
    <property type="evidence" value="ECO:0007669"/>
    <property type="project" value="InterPro"/>
</dbReference>
<dbReference type="EMBL" id="QPFP01000012">
    <property type="protein sequence ID" value="TEB33354.1"/>
    <property type="molecule type" value="Genomic_DNA"/>
</dbReference>
<dbReference type="Pfam" id="PF03343">
    <property type="entry name" value="SART-1"/>
    <property type="match status" value="1"/>
</dbReference>
<dbReference type="GO" id="GO:0045292">
    <property type="term" value="P:mRNA cis splicing, via spliceosome"/>
    <property type="evidence" value="ECO:0007669"/>
    <property type="project" value="TreeGrafter"/>
</dbReference>
<keyword evidence="4" id="KW-0508">mRNA splicing</keyword>
<dbReference type="PANTHER" id="PTHR14152">
    <property type="entry name" value="SQUAMOUS CELL CARCINOMA ANTIGEN RECOGNISED BY CYTOTOXIC T LYMPHOCYTES"/>
    <property type="match status" value="1"/>
</dbReference>
<accession>A0A4Y7THB7</accession>
<dbReference type="STRING" id="71717.A0A4Y7THB7"/>
<dbReference type="Pfam" id="PF19252">
    <property type="entry name" value="HIND"/>
    <property type="match status" value="1"/>
</dbReference>
<keyword evidence="9" id="KW-1185">Reference proteome</keyword>
<feature type="region of interest" description="Disordered" evidence="7">
    <location>
        <begin position="19"/>
        <end position="54"/>
    </location>
</feature>
<dbReference type="AlphaFoldDB" id="A0A4Y7THB7"/>
<feature type="region of interest" description="Disordered" evidence="7">
    <location>
        <begin position="352"/>
        <end position="376"/>
    </location>
</feature>
<feature type="region of interest" description="Disordered" evidence="7">
    <location>
        <begin position="460"/>
        <end position="482"/>
    </location>
</feature>
<name>A0A4Y7THB7_COPMI</name>
<protein>
    <submittedName>
        <fullName evidence="8">SART-1 protein</fullName>
    </submittedName>
</protein>
<evidence type="ECO:0000256" key="4">
    <source>
        <dbReference type="ARBA" id="ARBA00023187"/>
    </source>
</evidence>
<evidence type="ECO:0000256" key="5">
    <source>
        <dbReference type="ARBA" id="ARBA00023242"/>
    </source>
</evidence>
<comment type="subcellular location">
    <subcellularLocation>
        <location evidence="1">Nucleus</location>
    </subcellularLocation>
</comment>
<feature type="region of interest" description="Disordered" evidence="7">
    <location>
        <begin position="389"/>
        <end position="443"/>
    </location>
</feature>
<comment type="caution">
    <text evidence="8">The sequence shown here is derived from an EMBL/GenBank/DDBJ whole genome shotgun (WGS) entry which is preliminary data.</text>
</comment>
<dbReference type="GO" id="GO:0000481">
    <property type="term" value="P:maturation of 5S rRNA"/>
    <property type="evidence" value="ECO:0007669"/>
    <property type="project" value="TreeGrafter"/>
</dbReference>
<evidence type="ECO:0000256" key="2">
    <source>
        <dbReference type="ARBA" id="ARBA00006076"/>
    </source>
</evidence>